<evidence type="ECO:0000313" key="2">
    <source>
        <dbReference type="Proteomes" id="UP000805193"/>
    </source>
</evidence>
<protein>
    <submittedName>
        <fullName evidence="1">Uncharacterized protein</fullName>
    </submittedName>
</protein>
<name>A0AC60PMW3_IXOPE</name>
<reference evidence="1 2" key="1">
    <citation type="journal article" date="2020" name="Cell">
        <title>Large-Scale Comparative Analyses of Tick Genomes Elucidate Their Genetic Diversity and Vector Capacities.</title>
        <authorList>
            <consortium name="Tick Genome and Microbiome Consortium (TIGMIC)"/>
            <person name="Jia N."/>
            <person name="Wang J."/>
            <person name="Shi W."/>
            <person name="Du L."/>
            <person name="Sun Y."/>
            <person name="Zhan W."/>
            <person name="Jiang J.F."/>
            <person name="Wang Q."/>
            <person name="Zhang B."/>
            <person name="Ji P."/>
            <person name="Bell-Sakyi L."/>
            <person name="Cui X.M."/>
            <person name="Yuan T.T."/>
            <person name="Jiang B.G."/>
            <person name="Yang W.F."/>
            <person name="Lam T.T."/>
            <person name="Chang Q.C."/>
            <person name="Ding S.J."/>
            <person name="Wang X.J."/>
            <person name="Zhu J.G."/>
            <person name="Ruan X.D."/>
            <person name="Zhao L."/>
            <person name="Wei J.T."/>
            <person name="Ye R.Z."/>
            <person name="Que T.C."/>
            <person name="Du C.H."/>
            <person name="Zhou Y.H."/>
            <person name="Cheng J.X."/>
            <person name="Dai P.F."/>
            <person name="Guo W.B."/>
            <person name="Han X.H."/>
            <person name="Huang E.J."/>
            <person name="Li L.F."/>
            <person name="Wei W."/>
            <person name="Gao Y.C."/>
            <person name="Liu J.Z."/>
            <person name="Shao H.Z."/>
            <person name="Wang X."/>
            <person name="Wang C.C."/>
            <person name="Yang T.C."/>
            <person name="Huo Q.B."/>
            <person name="Li W."/>
            <person name="Chen H.Y."/>
            <person name="Chen S.E."/>
            <person name="Zhou L.G."/>
            <person name="Ni X.B."/>
            <person name="Tian J.H."/>
            <person name="Sheng Y."/>
            <person name="Liu T."/>
            <person name="Pan Y.S."/>
            <person name="Xia L.Y."/>
            <person name="Li J."/>
            <person name="Zhao F."/>
            <person name="Cao W.C."/>
        </authorList>
    </citation>
    <scope>NUCLEOTIDE SEQUENCE [LARGE SCALE GENOMIC DNA]</scope>
    <source>
        <strain evidence="1">Iper-2018</strain>
    </source>
</reference>
<gene>
    <name evidence="1" type="ORF">HPB47_001879</name>
</gene>
<dbReference type="EMBL" id="JABSTQ010010253">
    <property type="protein sequence ID" value="KAG0422290.1"/>
    <property type="molecule type" value="Genomic_DNA"/>
</dbReference>
<proteinExistence type="predicted"/>
<accession>A0AC60PMW3</accession>
<sequence>MQVSINYVREVALRDGTSDLKLAPHLKDRHLDPSHYEKMSVASALAVINHSTGSAIRALVKEGQMSSVAMTTAWFLETVFKWFRLLSSRKMSLAMSVIDVGKHDDAVEFLAEVLDLFKRLTIQEPGKKPAWKPVQTGVLITTTAARSIQDLYLKEHGFRYLYLSRLPQDALENLFSVIREKIRSRDLCSLKLLLGNYEMDYSQYLADFSSKSQVEPKEVLHEEDVVVQDEAESELPNEDDQMLAQLVDDFTATQSTSGLKSTDQLSLHYLRGPPQPHIVFILADDLGWNDVSYNGCPQIRTPNIDALAWNGVRLGRYYTQALCTPSRAALMTGRYPIHTGMQHSIIFNEEPRGLSLRFQLLPQWLAERGYTTHMIGKWHLGFHKTEYTPTKRGFHRHVGLWGAYVDYFTHEKTYRGVGLDFRRDLSISPNESGTYITQLLTREAKAVIANHPIDKPLFLYLAHQAPHSANPDERLQALKEHVEQYHDIGSWKRTLYAGMVSALDESVGSVFESLNRRGMLDNTVFVFSSDNGADTDSDNANSASSWPFKGQKYTPWEGGVRAPAVIWSPLFPRLLGSVYNNLFHISDWLPTLYQLAGGPAEGMADDIDGLSHLDSLTAGTDSPRHELLINIDPVENYSAIIEGHFKLVKGRASGSAFDKWYSIPGNVTWDSDTPRKQCESSVVVRVLRNIGLSPVCGAGGTSYAVPVDCGQRDSREKSCAPERSACLFDLSKDPCEYNDVSGQYPELTVLSRGTATATVQRAKDSPKGQHMEGLDSAGVSERQRADNLTENDGFIMVAPRRLQKPSLGTAQASKSNASPKDDVPISGINSARPKARTPALTGASDTCKLIVAPPSTRRRALFVTKLNPDTSCEDISSHLSSVGVEEVECRKLKTRYDSYASFHVSVAAKDFDKLSDPAVWPKSKGYKRELLALGHISAAQALVT</sequence>
<keyword evidence="2" id="KW-1185">Reference proteome</keyword>
<comment type="caution">
    <text evidence="1">The sequence shown here is derived from an EMBL/GenBank/DDBJ whole genome shotgun (WGS) entry which is preliminary data.</text>
</comment>
<organism evidence="1 2">
    <name type="scientific">Ixodes persulcatus</name>
    <name type="common">Taiga tick</name>
    <dbReference type="NCBI Taxonomy" id="34615"/>
    <lineage>
        <taxon>Eukaryota</taxon>
        <taxon>Metazoa</taxon>
        <taxon>Ecdysozoa</taxon>
        <taxon>Arthropoda</taxon>
        <taxon>Chelicerata</taxon>
        <taxon>Arachnida</taxon>
        <taxon>Acari</taxon>
        <taxon>Parasitiformes</taxon>
        <taxon>Ixodida</taxon>
        <taxon>Ixodoidea</taxon>
        <taxon>Ixodidae</taxon>
        <taxon>Ixodinae</taxon>
        <taxon>Ixodes</taxon>
    </lineage>
</organism>
<dbReference type="Proteomes" id="UP000805193">
    <property type="component" value="Unassembled WGS sequence"/>
</dbReference>
<evidence type="ECO:0000313" key="1">
    <source>
        <dbReference type="EMBL" id="KAG0422290.1"/>
    </source>
</evidence>